<organism evidence="1 2">
    <name type="scientific">Rhizophagus irregularis</name>
    <dbReference type="NCBI Taxonomy" id="588596"/>
    <lineage>
        <taxon>Eukaryota</taxon>
        <taxon>Fungi</taxon>
        <taxon>Fungi incertae sedis</taxon>
        <taxon>Mucoromycota</taxon>
        <taxon>Glomeromycotina</taxon>
        <taxon>Glomeromycetes</taxon>
        <taxon>Glomerales</taxon>
        <taxon>Glomeraceae</taxon>
        <taxon>Rhizophagus</taxon>
    </lineage>
</organism>
<accession>A0A2N0PJ98</accession>
<reference evidence="1 2" key="1">
    <citation type="submission" date="2016-04" db="EMBL/GenBank/DDBJ databases">
        <title>Genome analyses suggest a sexual origin of heterokaryosis in a supposedly ancient asexual fungus.</title>
        <authorList>
            <person name="Ropars J."/>
            <person name="Sedzielewska K."/>
            <person name="Noel J."/>
            <person name="Charron P."/>
            <person name="Farinelli L."/>
            <person name="Marton T."/>
            <person name="Kruger M."/>
            <person name="Pelin A."/>
            <person name="Brachmann A."/>
            <person name="Corradi N."/>
        </authorList>
    </citation>
    <scope>NUCLEOTIDE SEQUENCE [LARGE SCALE GENOMIC DNA]</scope>
    <source>
        <strain evidence="1 2">A5</strain>
    </source>
</reference>
<sequence length="79" mass="9224">MLIPSIDNLEQENSNDHQKWLAVLSTSQTARTFRQRFVQFPELDIATMQTWNFTSRKAKSTPLESLSEECIRLRALLEI</sequence>
<dbReference type="Proteomes" id="UP000232722">
    <property type="component" value="Unassembled WGS sequence"/>
</dbReference>
<gene>
    <name evidence="1" type="ORF">RhiirA5_418988</name>
</gene>
<proteinExistence type="predicted"/>
<name>A0A2N0PJ98_9GLOM</name>
<dbReference type="AlphaFoldDB" id="A0A2N0PJ98"/>
<evidence type="ECO:0000313" key="2">
    <source>
        <dbReference type="Proteomes" id="UP000232722"/>
    </source>
</evidence>
<protein>
    <submittedName>
        <fullName evidence="1">Uncharacterized protein</fullName>
    </submittedName>
</protein>
<evidence type="ECO:0000313" key="1">
    <source>
        <dbReference type="EMBL" id="PKC06857.1"/>
    </source>
</evidence>
<comment type="caution">
    <text evidence="1">The sequence shown here is derived from an EMBL/GenBank/DDBJ whole genome shotgun (WGS) entry which is preliminary data.</text>
</comment>
<reference evidence="1 2" key="2">
    <citation type="submission" date="2017-09" db="EMBL/GenBank/DDBJ databases">
        <title>Extensive intraspecific genome diversity in a model arbuscular mycorrhizal fungus.</title>
        <authorList>
            <person name="Chen E.C."/>
            <person name="Morin E."/>
            <person name="Beaudet D."/>
            <person name="Noel J."/>
            <person name="Ndikumana S."/>
            <person name="Charron P."/>
            <person name="St-Onge C."/>
            <person name="Giorgi J."/>
            <person name="Grigoriev I.V."/>
            <person name="Roux C."/>
            <person name="Martin F.M."/>
            <person name="Corradi N."/>
        </authorList>
    </citation>
    <scope>NUCLEOTIDE SEQUENCE [LARGE SCALE GENOMIC DNA]</scope>
    <source>
        <strain evidence="1 2">A5</strain>
    </source>
</reference>
<dbReference type="EMBL" id="LLXJ01000706">
    <property type="protein sequence ID" value="PKC06857.1"/>
    <property type="molecule type" value="Genomic_DNA"/>
</dbReference>